<sequence>MRTNTFRSDATGTVEAHQYDGTQESATTIAEAFGLTLVQHHPPAVVYTVPNSITFSTGDYYDVENREVAILPNAWIWLNRDTAVLGCEWDEYFRDHFASTESVAK</sequence>
<evidence type="ECO:0000313" key="1">
    <source>
        <dbReference type="EMBL" id="AVN58370.1"/>
    </source>
</evidence>
<keyword evidence="1" id="KW-0614">Plasmid</keyword>
<dbReference type="AlphaFoldDB" id="A0A343VR46"/>
<name>A0A343VR46_9MYCO</name>
<proteinExistence type="predicted"/>
<dbReference type="RefSeq" id="WP_155921839.1">
    <property type="nucleotide sequence ID" value="NZ_MF600313.1"/>
</dbReference>
<reference evidence="1" key="1">
    <citation type="journal article" date="2018" name="Front. Microbiol.">
        <title>Beyond the Limits: tRNA Array Units in Mycobacterium Genomes.</title>
        <authorList>
            <person name="Morgado S.M."/>
            <person name="Vicente A.C."/>
        </authorList>
    </citation>
    <scope>NUCLEOTIDE SEQUENCE</scope>
    <source>
        <strain evidence="1">CBMA 213</strain>
        <plasmid evidence="1">pCBMA213_1</plasmid>
    </source>
</reference>
<organism evidence="1">
    <name type="scientific">Mycolicibacterium sp. CBMA 213</name>
    <dbReference type="NCBI Taxonomy" id="1968788"/>
    <lineage>
        <taxon>Bacteria</taxon>
        <taxon>Bacillati</taxon>
        <taxon>Actinomycetota</taxon>
        <taxon>Actinomycetes</taxon>
        <taxon>Mycobacteriales</taxon>
        <taxon>Mycobacteriaceae</taxon>
        <taxon>Mycolicibacterium</taxon>
    </lineage>
</organism>
<dbReference type="EMBL" id="MF600313">
    <property type="protein sequence ID" value="AVN58370.1"/>
    <property type="molecule type" value="Genomic_DNA"/>
</dbReference>
<gene>
    <name evidence="1" type="ORF">B5P44_p00075</name>
</gene>
<protein>
    <submittedName>
        <fullName evidence="1">Uncharacterized protein</fullName>
    </submittedName>
</protein>
<geneLocation type="plasmid" evidence="1">
    <name>pCBMA213_1</name>
</geneLocation>
<accession>A0A343VR46</accession>